<feature type="transmembrane region" description="Helical" evidence="2">
    <location>
        <begin position="500"/>
        <end position="521"/>
    </location>
</feature>
<feature type="region of interest" description="Disordered" evidence="1">
    <location>
        <begin position="1"/>
        <end position="26"/>
    </location>
</feature>
<keyword evidence="2" id="KW-0812">Transmembrane</keyword>
<dbReference type="AlphaFoldDB" id="A0A1Y2HTN1"/>
<dbReference type="GO" id="GO:0016287">
    <property type="term" value="F:glycerone-phosphate O-acyltransferase activity"/>
    <property type="evidence" value="ECO:0007669"/>
    <property type="project" value="TreeGrafter"/>
</dbReference>
<organism evidence="4 5">
    <name type="scientific">Catenaria anguillulae PL171</name>
    <dbReference type="NCBI Taxonomy" id="765915"/>
    <lineage>
        <taxon>Eukaryota</taxon>
        <taxon>Fungi</taxon>
        <taxon>Fungi incertae sedis</taxon>
        <taxon>Blastocladiomycota</taxon>
        <taxon>Blastocladiomycetes</taxon>
        <taxon>Blastocladiales</taxon>
        <taxon>Catenariaceae</taxon>
        <taxon>Catenaria</taxon>
    </lineage>
</organism>
<dbReference type="InterPro" id="IPR002123">
    <property type="entry name" value="Plipid/glycerol_acylTrfase"/>
</dbReference>
<evidence type="ECO:0000256" key="1">
    <source>
        <dbReference type="SAM" id="MobiDB-lite"/>
    </source>
</evidence>
<feature type="region of interest" description="Disordered" evidence="1">
    <location>
        <begin position="191"/>
        <end position="217"/>
    </location>
</feature>
<feature type="transmembrane region" description="Helical" evidence="2">
    <location>
        <begin position="467"/>
        <end position="488"/>
    </location>
</feature>
<keyword evidence="5" id="KW-1185">Reference proteome</keyword>
<dbReference type="STRING" id="765915.A0A1Y2HTN1"/>
<dbReference type="OrthoDB" id="5567124at2759"/>
<dbReference type="PANTHER" id="PTHR31605:SF0">
    <property type="entry name" value="GLYCEROL-3-PHOSPHATE O-ACYLTRANSFERASE 1"/>
    <property type="match status" value="1"/>
</dbReference>
<comment type="caution">
    <text evidence="4">The sequence shown here is derived from an EMBL/GenBank/DDBJ whole genome shotgun (WGS) entry which is preliminary data.</text>
</comment>
<dbReference type="Proteomes" id="UP000193411">
    <property type="component" value="Unassembled WGS sequence"/>
</dbReference>
<dbReference type="Pfam" id="PF01553">
    <property type="entry name" value="Acyltransferase"/>
    <property type="match status" value="1"/>
</dbReference>
<keyword evidence="2" id="KW-1133">Transmembrane helix</keyword>
<dbReference type="SMART" id="SM00563">
    <property type="entry name" value="PlsC"/>
    <property type="match status" value="1"/>
</dbReference>
<accession>A0A1Y2HTN1</accession>
<reference evidence="4 5" key="1">
    <citation type="submission" date="2016-07" db="EMBL/GenBank/DDBJ databases">
        <title>Pervasive Adenine N6-methylation of Active Genes in Fungi.</title>
        <authorList>
            <consortium name="DOE Joint Genome Institute"/>
            <person name="Mondo S.J."/>
            <person name="Dannebaum R.O."/>
            <person name="Kuo R.C."/>
            <person name="Labutti K."/>
            <person name="Haridas S."/>
            <person name="Kuo A."/>
            <person name="Salamov A."/>
            <person name="Ahrendt S.R."/>
            <person name="Lipzen A."/>
            <person name="Sullivan W."/>
            <person name="Andreopoulos W.B."/>
            <person name="Clum A."/>
            <person name="Lindquist E."/>
            <person name="Daum C."/>
            <person name="Ramamoorthy G.K."/>
            <person name="Gryganskyi A."/>
            <person name="Culley D."/>
            <person name="Magnuson J.K."/>
            <person name="James T.Y."/>
            <person name="O'Malley M.A."/>
            <person name="Stajich J.E."/>
            <person name="Spatafora J.W."/>
            <person name="Visel A."/>
            <person name="Grigoriev I.V."/>
        </authorList>
    </citation>
    <scope>NUCLEOTIDE SEQUENCE [LARGE SCALE GENOMIC DNA]</scope>
    <source>
        <strain evidence="4 5">PL171</strain>
    </source>
</reference>
<gene>
    <name evidence="4" type="ORF">BCR44DRAFT_37103</name>
</gene>
<evidence type="ECO:0000313" key="4">
    <source>
        <dbReference type="EMBL" id="ORZ37957.1"/>
    </source>
</evidence>
<dbReference type="SUPFAM" id="SSF69593">
    <property type="entry name" value="Glycerol-3-phosphate (1)-acyltransferase"/>
    <property type="match status" value="1"/>
</dbReference>
<feature type="domain" description="Phospholipid/glycerol acyltransferase" evidence="3">
    <location>
        <begin position="118"/>
        <end position="306"/>
    </location>
</feature>
<feature type="compositionally biased region" description="Low complexity" evidence="1">
    <location>
        <begin position="208"/>
        <end position="217"/>
    </location>
</feature>
<proteinExistence type="predicted"/>
<evidence type="ECO:0000256" key="2">
    <source>
        <dbReference type="SAM" id="Phobius"/>
    </source>
</evidence>
<dbReference type="PANTHER" id="PTHR31605">
    <property type="entry name" value="GLYCEROL-3-PHOSPHATE O-ACYLTRANSFERASE 1"/>
    <property type="match status" value="1"/>
</dbReference>
<name>A0A1Y2HTN1_9FUNG</name>
<evidence type="ECO:0000313" key="5">
    <source>
        <dbReference type="Proteomes" id="UP000193411"/>
    </source>
</evidence>
<dbReference type="GO" id="GO:0008654">
    <property type="term" value="P:phospholipid biosynthetic process"/>
    <property type="evidence" value="ECO:0007669"/>
    <property type="project" value="TreeGrafter"/>
</dbReference>
<keyword evidence="2" id="KW-0472">Membrane</keyword>
<feature type="compositionally biased region" description="Polar residues" evidence="1">
    <location>
        <begin position="1"/>
        <end position="15"/>
    </location>
</feature>
<dbReference type="EMBL" id="MCFL01000010">
    <property type="protein sequence ID" value="ORZ37957.1"/>
    <property type="molecule type" value="Genomic_DNA"/>
</dbReference>
<evidence type="ECO:0000259" key="3">
    <source>
        <dbReference type="SMART" id="SM00563"/>
    </source>
</evidence>
<dbReference type="GO" id="GO:0004366">
    <property type="term" value="F:glycerol-3-phosphate O-acyltransferase activity"/>
    <property type="evidence" value="ECO:0007669"/>
    <property type="project" value="TreeGrafter"/>
</dbReference>
<protein>
    <recommendedName>
        <fullName evidence="3">Phospholipid/glycerol acyltransferase domain-containing protein</fullName>
    </recommendedName>
</protein>
<feature type="compositionally biased region" description="Low complexity" evidence="1">
    <location>
        <begin position="191"/>
        <end position="200"/>
    </location>
</feature>
<dbReference type="InterPro" id="IPR052744">
    <property type="entry name" value="GPAT/DAPAT"/>
</dbReference>
<sequence>MSTNSTDTNPTHSTPTPAPKEGDATPAANAKPIAFAVPAQLRALAATHLGLDVPANVSVSVDLDLNQATQSLATATRSLAMKAIYPLTYYGASATVRASYLVTTVGQSHVPPEGTGPLFLASTHCGMVMDPAILITTTPHGRQNHYWAKKEVWSHKVMAFIFDGLGAVPVMRNKMHSSLTLGKSETNESIASLGADSPASSPSPSPTPGDSAETAAKKAAAASTNAGLWAATNAMLDRGSLIVVFPEGTSYTLPHLIQFKDGLAKSALDYAKHVSTKPASSSSSLSSSTSSKSRCAPIIPVAITYLSKTTWRSQVVITYGSPIDPVADGWTSRPVSELTKHVQRRIRQLGVNAPDWNTMHAARLAYSILAPTSTEPSSSSSSTHFWLDHVAHPSHFVPVMQGLVALFADCANHPSVKPVKAAMLNYHELLSAFSLTDHTVRTLTPRGSLWPTLRHLVLTQLLRAGPLALPGFLLYLPVFATATAVNHGQVYREVLAQNKGLATLNLVPLTHLLLVLVGGWLLGWGMLRTECILIWITLVFLYAVDDARNALAGISQVFTWAGVKIEDRAEVSAARARCVAELELLVSQLPLVGSGTSTPSTTPGLAYSPLRAYSTAASATPSMSSSPISASAATSGVAGLVPVSEATYVDLPFGPFAAERSTPPPEKLAAGKFPEPEHMRFEKRPWAEVSKELAVVRRWWDRVKEETSEAWIKGE</sequence>